<evidence type="ECO:0000313" key="3">
    <source>
        <dbReference type="Proteomes" id="UP001374579"/>
    </source>
</evidence>
<dbReference type="AlphaFoldDB" id="A0AAN9BC85"/>
<evidence type="ECO:0000313" key="2">
    <source>
        <dbReference type="EMBL" id="KAK7102426.1"/>
    </source>
</evidence>
<evidence type="ECO:0000259" key="1">
    <source>
        <dbReference type="PROSITE" id="PS50225"/>
    </source>
</evidence>
<sequence>MDEELAHDKEREADNFVRSWIVHFLPDIVAQHKMWVHSLGLRDVTNQSASFLVEISVTECVSLTEGNVGDIFDLYVSECCKQRAYFTAVAIAMCPNVRKLDYVKHLIPSLPLRQFEEVVQILTRRNHWRLVHELVKGKPDAALHNLLRDSMDMFAFCAHPQQDDIMETLLTRCTDLSMLTLQTEKLILHGRGALFRKLLSRSDVNPARLRFDHHTGWPLTVLGLVVRCLVLEREPLPWNGRCDPAAGTILSHPGKTGYSAFLATAIEGGLTSQEAAVKRQPTAYDVHIQERPTPLITAASHLRSDLVKLLLSTGATTNHEVYLLSQQPQFSPRPSIEGSRSSSVVVDLIQEAARTPRTLQALCVFLVSRCVDCGSDRARRVQDLPLPAALQDKILFKDSLNEFMTGLSAGE</sequence>
<dbReference type="EMBL" id="JBAMIC010000010">
    <property type="protein sequence ID" value="KAK7102426.1"/>
    <property type="molecule type" value="Genomic_DNA"/>
</dbReference>
<dbReference type="PROSITE" id="PS50225">
    <property type="entry name" value="SOCS"/>
    <property type="match status" value="1"/>
</dbReference>
<proteinExistence type="predicted"/>
<name>A0AAN9BC85_9CAEN</name>
<keyword evidence="3" id="KW-1185">Reference proteome</keyword>
<comment type="caution">
    <text evidence="2">The sequence shown here is derived from an EMBL/GenBank/DDBJ whole genome shotgun (WGS) entry which is preliminary data.</text>
</comment>
<dbReference type="InterPro" id="IPR001496">
    <property type="entry name" value="SOCS_box"/>
</dbReference>
<dbReference type="Proteomes" id="UP001374579">
    <property type="component" value="Unassembled WGS sequence"/>
</dbReference>
<feature type="domain" description="SOCS box" evidence="1">
    <location>
        <begin position="354"/>
        <end position="394"/>
    </location>
</feature>
<accession>A0AAN9BC85</accession>
<protein>
    <recommendedName>
        <fullName evidence="1">SOCS box domain-containing protein</fullName>
    </recommendedName>
</protein>
<reference evidence="2 3" key="1">
    <citation type="submission" date="2024-02" db="EMBL/GenBank/DDBJ databases">
        <title>Chromosome-scale genome assembly of the rough periwinkle Littorina saxatilis.</title>
        <authorList>
            <person name="De Jode A."/>
            <person name="Faria R."/>
            <person name="Formenti G."/>
            <person name="Sims Y."/>
            <person name="Smith T.P."/>
            <person name="Tracey A."/>
            <person name="Wood J.M.D."/>
            <person name="Zagrodzka Z.B."/>
            <person name="Johannesson K."/>
            <person name="Butlin R.K."/>
            <person name="Leder E.H."/>
        </authorList>
    </citation>
    <scope>NUCLEOTIDE SEQUENCE [LARGE SCALE GENOMIC DNA]</scope>
    <source>
        <strain evidence="2">Snail1</strain>
        <tissue evidence="2">Muscle</tissue>
    </source>
</reference>
<organism evidence="2 3">
    <name type="scientific">Littorina saxatilis</name>
    <dbReference type="NCBI Taxonomy" id="31220"/>
    <lineage>
        <taxon>Eukaryota</taxon>
        <taxon>Metazoa</taxon>
        <taxon>Spiralia</taxon>
        <taxon>Lophotrochozoa</taxon>
        <taxon>Mollusca</taxon>
        <taxon>Gastropoda</taxon>
        <taxon>Caenogastropoda</taxon>
        <taxon>Littorinimorpha</taxon>
        <taxon>Littorinoidea</taxon>
        <taxon>Littorinidae</taxon>
        <taxon>Littorina</taxon>
    </lineage>
</organism>
<gene>
    <name evidence="2" type="ORF">V1264_020645</name>
</gene>